<comment type="function">
    <text evidence="1">Central component in molecular interactions underlying sperm crawling. Forms an extensive filament system that extends from sperm villipoda, along the leading edge of the pseudopod.</text>
</comment>
<dbReference type="InterPro" id="IPR013783">
    <property type="entry name" value="Ig-like_fold"/>
</dbReference>
<sequence length="272" mass="31188">MAASSSRQQYHLGPSELSEEESEQQFVHLVNVDQTFICFDVDQVMDAKEEMVISRVVGLVEPVAWRFRTNAPTRYIVNPARGILRDNNSVKVTIELVNNRFHPNHKLALQAMKVPEGSSEKMVWKHKNARSFTNVQTIGLKLSTMLMNIEYTEYIGQEKEANSGNELLRNIMAQSSTVGADRIKELDNLFDMLQADTQEIRSNIEQTLKLKAVLEKALEARKTTQSELKLRLLEEEKQTRKWKDELSKKEAELQSAQQVQRALARQQQCVIS</sequence>
<dbReference type="Pfam" id="PF00635">
    <property type="entry name" value="Motile_Sperm"/>
    <property type="match status" value="1"/>
</dbReference>
<evidence type="ECO:0000256" key="2">
    <source>
        <dbReference type="SAM" id="Coils"/>
    </source>
</evidence>
<proteinExistence type="predicted"/>
<feature type="coiled-coil region" evidence="2">
    <location>
        <begin position="232"/>
        <end position="266"/>
    </location>
</feature>
<dbReference type="SUPFAM" id="SSF49354">
    <property type="entry name" value="PapD-like"/>
    <property type="match status" value="1"/>
</dbReference>
<evidence type="ECO:0000313" key="6">
    <source>
        <dbReference type="WBParaSite" id="PgE120_g002_t03"/>
    </source>
</evidence>
<reference evidence="5 6" key="1">
    <citation type="submission" date="2022-11" db="UniProtKB">
        <authorList>
            <consortium name="WormBaseParasite"/>
        </authorList>
    </citation>
    <scope>IDENTIFICATION</scope>
</reference>
<name>A0A915A0P2_PARUN</name>
<evidence type="ECO:0000313" key="5">
    <source>
        <dbReference type="WBParaSite" id="PgE120_g002_t02"/>
    </source>
</evidence>
<accession>A0A915A0P2</accession>
<dbReference type="InterPro" id="IPR000535">
    <property type="entry name" value="MSP_dom"/>
</dbReference>
<keyword evidence="1" id="KW-0963">Cytoplasm</keyword>
<dbReference type="InterPro" id="IPR008962">
    <property type="entry name" value="PapD-like_sf"/>
</dbReference>
<dbReference type="WBParaSite" id="PgE120_g002_t03">
    <property type="protein sequence ID" value="PgE120_g002_t03"/>
    <property type="gene ID" value="PgE120_g002"/>
</dbReference>
<evidence type="ECO:0000259" key="3">
    <source>
        <dbReference type="PROSITE" id="PS50202"/>
    </source>
</evidence>
<keyword evidence="1" id="KW-0206">Cytoskeleton</keyword>
<feature type="domain" description="MSP" evidence="3">
    <location>
        <begin position="28"/>
        <end position="142"/>
    </location>
</feature>
<dbReference type="AlphaFoldDB" id="A0A915A0P2"/>
<evidence type="ECO:0000256" key="1">
    <source>
        <dbReference type="RuleBase" id="RU003425"/>
    </source>
</evidence>
<protein>
    <recommendedName>
        <fullName evidence="1">Major sperm protein</fullName>
    </recommendedName>
</protein>
<keyword evidence="4" id="KW-1185">Reference proteome</keyword>
<evidence type="ECO:0000313" key="4">
    <source>
        <dbReference type="Proteomes" id="UP000887569"/>
    </source>
</evidence>
<dbReference type="PROSITE" id="PS50202">
    <property type="entry name" value="MSP"/>
    <property type="match status" value="1"/>
</dbReference>
<dbReference type="WBParaSite" id="PgE120_g002_t02">
    <property type="protein sequence ID" value="PgE120_g002_t02"/>
    <property type="gene ID" value="PgE120_g002"/>
</dbReference>
<organism evidence="4 6">
    <name type="scientific">Parascaris univalens</name>
    <name type="common">Nematode worm</name>
    <dbReference type="NCBI Taxonomy" id="6257"/>
    <lineage>
        <taxon>Eukaryota</taxon>
        <taxon>Metazoa</taxon>
        <taxon>Ecdysozoa</taxon>
        <taxon>Nematoda</taxon>
        <taxon>Chromadorea</taxon>
        <taxon>Rhabditida</taxon>
        <taxon>Spirurina</taxon>
        <taxon>Ascaridomorpha</taxon>
        <taxon>Ascaridoidea</taxon>
        <taxon>Ascarididae</taxon>
        <taxon>Parascaris</taxon>
    </lineage>
</organism>
<dbReference type="Gene3D" id="2.60.40.10">
    <property type="entry name" value="Immunoglobulins"/>
    <property type="match status" value="1"/>
</dbReference>
<dbReference type="Proteomes" id="UP000887569">
    <property type="component" value="Unplaced"/>
</dbReference>
<keyword evidence="2" id="KW-0175">Coiled coil</keyword>